<dbReference type="Gene3D" id="2.60.120.380">
    <property type="match status" value="1"/>
</dbReference>
<dbReference type="AlphaFoldDB" id="A0A1J0AC58"/>
<name>A0A1J0AC58_9CYAN</name>
<evidence type="ECO:0000313" key="4">
    <source>
        <dbReference type="Proteomes" id="UP000180235"/>
    </source>
</evidence>
<organism evidence="3 4">
    <name type="scientific">Gloeomargarita lithophora Alchichica-D10</name>
    <dbReference type="NCBI Taxonomy" id="1188229"/>
    <lineage>
        <taxon>Bacteria</taxon>
        <taxon>Bacillati</taxon>
        <taxon>Cyanobacteriota</taxon>
        <taxon>Cyanophyceae</taxon>
        <taxon>Gloeomargaritales</taxon>
        <taxon>Gloeomargaritaceae</taxon>
        <taxon>Gloeomargarita</taxon>
    </lineage>
</organism>
<evidence type="ECO:0000256" key="2">
    <source>
        <dbReference type="SAM" id="SignalP"/>
    </source>
</evidence>
<feature type="chain" id="PRO_5009608719" evidence="2">
    <location>
        <begin position="25"/>
        <end position="136"/>
    </location>
</feature>
<accession>A0A1J0AC58</accession>
<dbReference type="RefSeq" id="WP_071454067.1">
    <property type="nucleotide sequence ID" value="NZ_CP017675.1"/>
</dbReference>
<dbReference type="EMBL" id="CP017675">
    <property type="protein sequence ID" value="APB33489.1"/>
    <property type="molecule type" value="Genomic_DNA"/>
</dbReference>
<reference evidence="3 4" key="1">
    <citation type="submission" date="2016-10" db="EMBL/GenBank/DDBJ databases">
        <title>Description of Gloeomargarita lithophora gen. nov., sp. nov., a thylakoid-bearing basal-branching cyanobacterium with intracellular carbonates, and proposal for Gloeomargaritales ord. nov.</title>
        <authorList>
            <person name="Moreira D."/>
            <person name="Tavera R."/>
            <person name="Benzerara K."/>
            <person name="Skouri-Panet F."/>
            <person name="Couradeau E."/>
            <person name="Gerard E."/>
            <person name="Loussert C."/>
            <person name="Novelo E."/>
            <person name="Zivanovic Y."/>
            <person name="Lopez-Garcia P."/>
        </authorList>
    </citation>
    <scope>NUCLEOTIDE SEQUENCE [LARGE SCALE GENOMIC DNA]</scope>
    <source>
        <strain evidence="3 4">D10</strain>
    </source>
</reference>
<keyword evidence="1" id="KW-0812">Transmembrane</keyword>
<feature type="signal peptide" evidence="2">
    <location>
        <begin position="1"/>
        <end position="24"/>
    </location>
</feature>
<dbReference type="KEGG" id="glt:GlitD10_1169"/>
<feature type="transmembrane region" description="Helical" evidence="1">
    <location>
        <begin position="40"/>
        <end position="60"/>
    </location>
</feature>
<sequence length="136" mass="14904">MGQVWRYVVLTLLSLSLQAPFALAQGNFKQVLQKTPTSRLLFSPHTIGVVIADAVSRVYILNARKGQWLRVEPQGMGARALVVVFDKQGKQLASLSNGSSPFEYQLPASGDYYILASSGPTNHRYNFVLSVFTEGG</sequence>
<keyword evidence="1" id="KW-1133">Transmembrane helix</keyword>
<evidence type="ECO:0000256" key="1">
    <source>
        <dbReference type="SAM" id="Phobius"/>
    </source>
</evidence>
<keyword evidence="2" id="KW-0732">Signal</keyword>
<dbReference type="Proteomes" id="UP000180235">
    <property type="component" value="Chromosome"/>
</dbReference>
<proteinExistence type="predicted"/>
<keyword evidence="1" id="KW-0472">Membrane</keyword>
<evidence type="ECO:0000313" key="3">
    <source>
        <dbReference type="EMBL" id="APB33489.1"/>
    </source>
</evidence>
<dbReference type="OrthoDB" id="514902at2"/>
<keyword evidence="4" id="KW-1185">Reference proteome</keyword>
<gene>
    <name evidence="3" type="ORF">GlitD10_1169</name>
</gene>
<dbReference type="STRING" id="1188229.GlitD10_1169"/>
<protein>
    <submittedName>
        <fullName evidence="3">Uncharacterized protein</fullName>
    </submittedName>
</protein>